<name>A0A6G1HE87_9PEZI</name>
<keyword evidence="3" id="KW-1185">Reference proteome</keyword>
<feature type="region of interest" description="Disordered" evidence="1">
    <location>
        <begin position="204"/>
        <end position="284"/>
    </location>
</feature>
<gene>
    <name evidence="2" type="ORF">K402DRAFT_126379</name>
</gene>
<sequence>MELPLFNLKSHMALNRGTMNRTSSTIFDIYAAGFNDFRQLDFDTDGLVTEISTARSGPDTAHFQKIASGESIEVLYVDFSNTIINHNSTYYLLGALPWLQQPNEPCPIGRTRLQLPQNIDALKSFFPLNDSLYGAVTTSGEVLTFRAYENQSKDPTNVTVPLIELYQISHPSNKIQAIATTVSGAIAVLPFTTAGSPVELYQIPTSPQPDLQTLQLRNSPSQARSRTSQPQQPHSPLSYPMPQIQIPQHQSSTPGPRQPISGTPPFLPAPSLRPHHLPRLPQRP</sequence>
<evidence type="ECO:0000256" key="1">
    <source>
        <dbReference type="SAM" id="MobiDB-lite"/>
    </source>
</evidence>
<feature type="compositionally biased region" description="Polar residues" evidence="1">
    <location>
        <begin position="204"/>
        <end position="235"/>
    </location>
</feature>
<dbReference type="AlphaFoldDB" id="A0A6G1HE87"/>
<dbReference type="EMBL" id="ML977139">
    <property type="protein sequence ID" value="KAF1991493.1"/>
    <property type="molecule type" value="Genomic_DNA"/>
</dbReference>
<dbReference type="Proteomes" id="UP000800041">
    <property type="component" value="Unassembled WGS sequence"/>
</dbReference>
<accession>A0A6G1HE87</accession>
<feature type="compositionally biased region" description="Polar residues" evidence="1">
    <location>
        <begin position="245"/>
        <end position="255"/>
    </location>
</feature>
<reference evidence="2" key="1">
    <citation type="journal article" date="2020" name="Stud. Mycol.">
        <title>101 Dothideomycetes genomes: a test case for predicting lifestyles and emergence of pathogens.</title>
        <authorList>
            <person name="Haridas S."/>
            <person name="Albert R."/>
            <person name="Binder M."/>
            <person name="Bloem J."/>
            <person name="Labutti K."/>
            <person name="Salamov A."/>
            <person name="Andreopoulos B."/>
            <person name="Baker S."/>
            <person name="Barry K."/>
            <person name="Bills G."/>
            <person name="Bluhm B."/>
            <person name="Cannon C."/>
            <person name="Castanera R."/>
            <person name="Culley D."/>
            <person name="Daum C."/>
            <person name="Ezra D."/>
            <person name="Gonzalez J."/>
            <person name="Henrissat B."/>
            <person name="Kuo A."/>
            <person name="Liang C."/>
            <person name="Lipzen A."/>
            <person name="Lutzoni F."/>
            <person name="Magnuson J."/>
            <person name="Mondo S."/>
            <person name="Nolan M."/>
            <person name="Ohm R."/>
            <person name="Pangilinan J."/>
            <person name="Park H.-J."/>
            <person name="Ramirez L."/>
            <person name="Alfaro M."/>
            <person name="Sun H."/>
            <person name="Tritt A."/>
            <person name="Yoshinaga Y."/>
            <person name="Zwiers L.-H."/>
            <person name="Turgeon B."/>
            <person name="Goodwin S."/>
            <person name="Spatafora J."/>
            <person name="Crous P."/>
            <person name="Grigoriev I."/>
        </authorList>
    </citation>
    <scope>NUCLEOTIDE SEQUENCE</scope>
    <source>
        <strain evidence="2">CBS 113979</strain>
    </source>
</reference>
<evidence type="ECO:0000313" key="3">
    <source>
        <dbReference type="Proteomes" id="UP000800041"/>
    </source>
</evidence>
<protein>
    <submittedName>
        <fullName evidence="2">Uncharacterized protein</fullName>
    </submittedName>
</protein>
<organism evidence="2 3">
    <name type="scientific">Aulographum hederae CBS 113979</name>
    <dbReference type="NCBI Taxonomy" id="1176131"/>
    <lineage>
        <taxon>Eukaryota</taxon>
        <taxon>Fungi</taxon>
        <taxon>Dikarya</taxon>
        <taxon>Ascomycota</taxon>
        <taxon>Pezizomycotina</taxon>
        <taxon>Dothideomycetes</taxon>
        <taxon>Pleosporomycetidae</taxon>
        <taxon>Aulographales</taxon>
        <taxon>Aulographaceae</taxon>
    </lineage>
</organism>
<dbReference type="OrthoDB" id="5370059at2759"/>
<proteinExistence type="predicted"/>
<evidence type="ECO:0000313" key="2">
    <source>
        <dbReference type="EMBL" id="KAF1991493.1"/>
    </source>
</evidence>